<dbReference type="AlphaFoldDB" id="A0A7W7VZR5"/>
<name>A0A7W7VZR5_KITKI</name>
<keyword evidence="2" id="KW-1185">Reference proteome</keyword>
<proteinExistence type="predicted"/>
<organism evidence="1 2">
    <name type="scientific">Kitasatospora kifunensis</name>
    <name type="common">Streptomyces kifunensis</name>
    <dbReference type="NCBI Taxonomy" id="58351"/>
    <lineage>
        <taxon>Bacteria</taxon>
        <taxon>Bacillati</taxon>
        <taxon>Actinomycetota</taxon>
        <taxon>Actinomycetes</taxon>
        <taxon>Kitasatosporales</taxon>
        <taxon>Streptomycetaceae</taxon>
        <taxon>Kitasatospora</taxon>
    </lineage>
</organism>
<sequence>MDTTYSWADYYEPVLIYASDVPAGKRVVLSGLWELQGFGARRLRRIHSKFGDQVVVTRTINFKRSETYYDPQYRAGEFSRLWQACGRVWRSAQRVAGVVDLGEIDRRLAAELWDASSLLVQCLVLRGEEYDTGRAQEQILDQFQSRLVDLEALATQNSRLYQEAGSDSAALPDVVRRALERAEELDEHRPVRELTVLTQNLRDLVQRLGSPVGGQRAD</sequence>
<dbReference type="RefSeq" id="WP_184947070.1">
    <property type="nucleotide sequence ID" value="NZ_JACHJV010000004.1"/>
</dbReference>
<evidence type="ECO:0000313" key="2">
    <source>
        <dbReference type="Proteomes" id="UP000540506"/>
    </source>
</evidence>
<evidence type="ECO:0000313" key="1">
    <source>
        <dbReference type="EMBL" id="MBB4929082.1"/>
    </source>
</evidence>
<comment type="caution">
    <text evidence="1">The sequence shown here is derived from an EMBL/GenBank/DDBJ whole genome shotgun (WGS) entry which is preliminary data.</text>
</comment>
<accession>A0A7W7VZR5</accession>
<reference evidence="1 2" key="1">
    <citation type="submission" date="2020-08" db="EMBL/GenBank/DDBJ databases">
        <title>Sequencing the genomes of 1000 actinobacteria strains.</title>
        <authorList>
            <person name="Klenk H.-P."/>
        </authorList>
    </citation>
    <scope>NUCLEOTIDE SEQUENCE [LARGE SCALE GENOMIC DNA]</scope>
    <source>
        <strain evidence="1 2">DSM 41654</strain>
    </source>
</reference>
<protein>
    <submittedName>
        <fullName evidence="1">Uncharacterized protein</fullName>
    </submittedName>
</protein>
<gene>
    <name evidence="1" type="ORF">FHR34_008181</name>
</gene>
<dbReference type="Proteomes" id="UP000540506">
    <property type="component" value="Unassembled WGS sequence"/>
</dbReference>
<dbReference type="EMBL" id="JACHJV010000004">
    <property type="protein sequence ID" value="MBB4929082.1"/>
    <property type="molecule type" value="Genomic_DNA"/>
</dbReference>